<accession>A0A9D7FA22</accession>
<dbReference type="Pfam" id="PF12796">
    <property type="entry name" value="Ank_2"/>
    <property type="match status" value="1"/>
</dbReference>
<feature type="signal peptide" evidence="4">
    <location>
        <begin position="1"/>
        <end position="18"/>
    </location>
</feature>
<dbReference type="PRINTS" id="PR01415">
    <property type="entry name" value="ANKYRIN"/>
</dbReference>
<evidence type="ECO:0000256" key="2">
    <source>
        <dbReference type="ARBA" id="ARBA00023043"/>
    </source>
</evidence>
<proteinExistence type="predicted"/>
<evidence type="ECO:0000313" key="6">
    <source>
        <dbReference type="Proteomes" id="UP000886602"/>
    </source>
</evidence>
<keyword evidence="1" id="KW-0677">Repeat</keyword>
<dbReference type="PROSITE" id="PS50088">
    <property type="entry name" value="ANK_REPEAT"/>
    <property type="match status" value="3"/>
</dbReference>
<feature type="repeat" description="ANK" evidence="3">
    <location>
        <begin position="85"/>
        <end position="113"/>
    </location>
</feature>
<evidence type="ECO:0000256" key="4">
    <source>
        <dbReference type="SAM" id="SignalP"/>
    </source>
</evidence>
<dbReference type="InterPro" id="IPR036770">
    <property type="entry name" value="Ankyrin_rpt-contain_sf"/>
</dbReference>
<dbReference type="SMART" id="SM00248">
    <property type="entry name" value="ANK"/>
    <property type="match status" value="5"/>
</dbReference>
<keyword evidence="2 3" id="KW-0040">ANK repeat</keyword>
<name>A0A9D7FA22_9RHOO</name>
<dbReference type="PANTHER" id="PTHR24171">
    <property type="entry name" value="ANKYRIN REPEAT DOMAIN-CONTAINING PROTEIN 39-RELATED"/>
    <property type="match status" value="1"/>
</dbReference>
<evidence type="ECO:0000256" key="3">
    <source>
        <dbReference type="PROSITE-ProRule" id="PRU00023"/>
    </source>
</evidence>
<dbReference type="Proteomes" id="UP000886602">
    <property type="component" value="Unassembled WGS sequence"/>
</dbReference>
<sequence length="218" mass="23633">MKIIAFLFALLLPALASAGAYEDMEEALIRGDSGAAINLIKRGVDVNTVDKAGNTLLIQAVRRDVPELFDYLLLRRAKLNVRNRNGETALSLAAYTGKLQYVQRLVEAGADVNFYGWSPLTYAAYNGHTAIVDYLLKRGAEINATTENGSSALFFAARFGHIEVIKLLLKNKADPTLANENGDTAIDWALKSDNTDIADLLRAAGGRSGKALVIDFSK</sequence>
<feature type="repeat" description="ANK" evidence="3">
    <location>
        <begin position="148"/>
        <end position="180"/>
    </location>
</feature>
<dbReference type="EMBL" id="JADJNC010000008">
    <property type="protein sequence ID" value="MBK7422633.1"/>
    <property type="molecule type" value="Genomic_DNA"/>
</dbReference>
<evidence type="ECO:0000313" key="5">
    <source>
        <dbReference type="EMBL" id="MBK7422633.1"/>
    </source>
</evidence>
<dbReference type="SUPFAM" id="SSF48403">
    <property type="entry name" value="Ankyrin repeat"/>
    <property type="match status" value="1"/>
</dbReference>
<keyword evidence="4" id="KW-0732">Signal</keyword>
<dbReference type="PROSITE" id="PS50297">
    <property type="entry name" value="ANK_REP_REGION"/>
    <property type="match status" value="3"/>
</dbReference>
<feature type="repeat" description="ANK" evidence="3">
    <location>
        <begin position="115"/>
        <end position="147"/>
    </location>
</feature>
<dbReference type="Gene3D" id="1.25.40.20">
    <property type="entry name" value="Ankyrin repeat-containing domain"/>
    <property type="match status" value="2"/>
</dbReference>
<reference evidence="5" key="1">
    <citation type="submission" date="2020-10" db="EMBL/GenBank/DDBJ databases">
        <title>Connecting structure to function with the recovery of over 1000 high-quality activated sludge metagenome-assembled genomes encoding full-length rRNA genes using long-read sequencing.</title>
        <authorList>
            <person name="Singleton C.M."/>
            <person name="Petriglieri F."/>
            <person name="Kristensen J.M."/>
            <person name="Kirkegaard R.H."/>
            <person name="Michaelsen T.Y."/>
            <person name="Andersen M.H."/>
            <person name="Karst S.M."/>
            <person name="Dueholm M.S."/>
            <person name="Nielsen P.H."/>
            <person name="Albertsen M."/>
        </authorList>
    </citation>
    <scope>NUCLEOTIDE SEQUENCE</scope>
    <source>
        <strain evidence="5">EsbW_18-Q3-R4-48_MAXAC.044</strain>
    </source>
</reference>
<dbReference type="InterPro" id="IPR002110">
    <property type="entry name" value="Ankyrin_rpt"/>
</dbReference>
<comment type="caution">
    <text evidence="5">The sequence shown here is derived from an EMBL/GenBank/DDBJ whole genome shotgun (WGS) entry which is preliminary data.</text>
</comment>
<dbReference type="Pfam" id="PF13637">
    <property type="entry name" value="Ank_4"/>
    <property type="match status" value="1"/>
</dbReference>
<organism evidence="5 6">
    <name type="scientific">Candidatus Propionivibrio dominans</name>
    <dbReference type="NCBI Taxonomy" id="2954373"/>
    <lineage>
        <taxon>Bacteria</taxon>
        <taxon>Pseudomonadati</taxon>
        <taxon>Pseudomonadota</taxon>
        <taxon>Betaproteobacteria</taxon>
        <taxon>Rhodocyclales</taxon>
        <taxon>Rhodocyclaceae</taxon>
        <taxon>Propionivibrio</taxon>
    </lineage>
</organism>
<dbReference type="PANTHER" id="PTHR24171:SF8">
    <property type="entry name" value="BRCA1-ASSOCIATED RING DOMAIN PROTEIN 1"/>
    <property type="match status" value="1"/>
</dbReference>
<protein>
    <submittedName>
        <fullName evidence="5">Ankyrin repeat domain-containing protein</fullName>
    </submittedName>
</protein>
<dbReference type="GO" id="GO:0085020">
    <property type="term" value="P:protein K6-linked ubiquitination"/>
    <property type="evidence" value="ECO:0007669"/>
    <property type="project" value="TreeGrafter"/>
</dbReference>
<evidence type="ECO:0000256" key="1">
    <source>
        <dbReference type="ARBA" id="ARBA00022737"/>
    </source>
</evidence>
<dbReference type="AlphaFoldDB" id="A0A9D7FA22"/>
<dbReference type="GO" id="GO:0004842">
    <property type="term" value="F:ubiquitin-protein transferase activity"/>
    <property type="evidence" value="ECO:0007669"/>
    <property type="project" value="TreeGrafter"/>
</dbReference>
<feature type="chain" id="PRO_5038735979" evidence="4">
    <location>
        <begin position="19"/>
        <end position="218"/>
    </location>
</feature>
<gene>
    <name evidence="5" type="ORF">IPJ48_05800</name>
</gene>